<dbReference type="STRING" id="360412.LARV_00047"/>
<dbReference type="RefSeq" id="WP_075071756.1">
    <property type="nucleotide sequence ID" value="NZ_DF967972.1"/>
</dbReference>
<sequence length="102" mass="11249">MTEPTPRGLPPMELPADLGIVYSNVVRISHSLADFVFDFTHLLPGQESKVEARVVMSPQATKLLLRALLENLSRYEAANGVIQLPGDNSLATDLFRNIHPPE</sequence>
<name>A0A0S7BEV8_9CHLR</name>
<dbReference type="Proteomes" id="UP000055060">
    <property type="component" value="Unassembled WGS sequence"/>
</dbReference>
<dbReference type="EMBL" id="DF967972">
    <property type="protein sequence ID" value="GAP12315.1"/>
    <property type="molecule type" value="Genomic_DNA"/>
</dbReference>
<dbReference type="InterPro" id="IPR021857">
    <property type="entry name" value="DUF3467"/>
</dbReference>
<accession>A0A0S7BEV8</accession>
<evidence type="ECO:0000313" key="2">
    <source>
        <dbReference type="Proteomes" id="UP000055060"/>
    </source>
</evidence>
<reference evidence="1" key="1">
    <citation type="submission" date="2015-07" db="EMBL/GenBank/DDBJ databases">
        <title>Draft Genome Sequences of Anaerolinea thermolimosa IMO-1, Bellilinea caldifistulae GOMI-1, Leptolinea tardivitalis YMTK-2, Levilinea saccharolytica KIBI-1,Longilinea arvoryzae KOME-1, Previously Described as Members of the Anaerolineaceae (Chloroflexi).</title>
        <authorList>
            <person name="Sekiguchi Y."/>
            <person name="Ohashi A."/>
            <person name="Matsuura N."/>
            <person name="Tourlousse M.D."/>
        </authorList>
    </citation>
    <scope>NUCLEOTIDE SEQUENCE [LARGE SCALE GENOMIC DNA]</scope>
    <source>
        <strain evidence="1">KOME-1</strain>
    </source>
</reference>
<evidence type="ECO:0008006" key="3">
    <source>
        <dbReference type="Google" id="ProtNLM"/>
    </source>
</evidence>
<proteinExistence type="predicted"/>
<evidence type="ECO:0000313" key="1">
    <source>
        <dbReference type="EMBL" id="GAP12315.1"/>
    </source>
</evidence>
<dbReference type="AlphaFoldDB" id="A0A0S7BEV8"/>
<gene>
    <name evidence="1" type="ORF">LARV_00047</name>
</gene>
<keyword evidence="2" id="KW-1185">Reference proteome</keyword>
<dbReference type="Pfam" id="PF11950">
    <property type="entry name" value="DUF3467"/>
    <property type="match status" value="1"/>
</dbReference>
<dbReference type="OrthoDB" id="9813817at2"/>
<organism evidence="1">
    <name type="scientific">Longilinea arvoryzae</name>
    <dbReference type="NCBI Taxonomy" id="360412"/>
    <lineage>
        <taxon>Bacteria</taxon>
        <taxon>Bacillati</taxon>
        <taxon>Chloroflexota</taxon>
        <taxon>Anaerolineae</taxon>
        <taxon>Anaerolineales</taxon>
        <taxon>Anaerolineaceae</taxon>
        <taxon>Longilinea</taxon>
    </lineage>
</organism>
<protein>
    <recommendedName>
        <fullName evidence="3">DUF3467 domain-containing protein</fullName>
    </recommendedName>
</protein>